<dbReference type="AlphaFoldDB" id="A0AAV9TYT3"/>
<protein>
    <submittedName>
        <fullName evidence="2">Uncharacterized protein</fullName>
    </submittedName>
</protein>
<proteinExistence type="predicted"/>
<evidence type="ECO:0000313" key="3">
    <source>
        <dbReference type="Proteomes" id="UP001375240"/>
    </source>
</evidence>
<comment type="caution">
    <text evidence="2">The sequence shown here is derived from an EMBL/GenBank/DDBJ whole genome shotgun (WGS) entry which is preliminary data.</text>
</comment>
<gene>
    <name evidence="2" type="ORF">TWF696_003482</name>
</gene>
<organism evidence="2 3">
    <name type="scientific">Orbilia brochopaga</name>
    <dbReference type="NCBI Taxonomy" id="3140254"/>
    <lineage>
        <taxon>Eukaryota</taxon>
        <taxon>Fungi</taxon>
        <taxon>Dikarya</taxon>
        <taxon>Ascomycota</taxon>
        <taxon>Pezizomycotina</taxon>
        <taxon>Orbiliomycetes</taxon>
        <taxon>Orbiliales</taxon>
        <taxon>Orbiliaceae</taxon>
        <taxon>Orbilia</taxon>
    </lineage>
</organism>
<evidence type="ECO:0000256" key="1">
    <source>
        <dbReference type="SAM" id="MobiDB-lite"/>
    </source>
</evidence>
<keyword evidence="3" id="KW-1185">Reference proteome</keyword>
<evidence type="ECO:0000313" key="2">
    <source>
        <dbReference type="EMBL" id="KAK6330386.1"/>
    </source>
</evidence>
<dbReference type="EMBL" id="JAVHNQ010000018">
    <property type="protein sequence ID" value="KAK6330386.1"/>
    <property type="molecule type" value="Genomic_DNA"/>
</dbReference>
<feature type="region of interest" description="Disordered" evidence="1">
    <location>
        <begin position="25"/>
        <end position="125"/>
    </location>
</feature>
<accession>A0AAV9TYT3</accession>
<reference evidence="2 3" key="1">
    <citation type="submission" date="2019-10" db="EMBL/GenBank/DDBJ databases">
        <authorList>
            <person name="Palmer J.M."/>
        </authorList>
    </citation>
    <scope>NUCLEOTIDE SEQUENCE [LARGE SCALE GENOMIC DNA]</scope>
    <source>
        <strain evidence="2 3">TWF696</strain>
    </source>
</reference>
<sequence>MEDNTTKLPAGGKDKSLKRQISKVIRRMSTTAKDGVTRRLSLARTKTVSKKKKQAVGQPETAHAQEHGPSSQRQPHVVYDSQDAPVPEEGGGTSSAANSDGRKSIDRMGGKTIRLIPQQLNPKED</sequence>
<feature type="region of interest" description="Disordered" evidence="1">
    <location>
        <begin position="1"/>
        <end position="20"/>
    </location>
</feature>
<feature type="compositionally biased region" description="Basic and acidic residues" evidence="1">
    <location>
        <begin position="100"/>
        <end position="109"/>
    </location>
</feature>
<name>A0AAV9TYT3_9PEZI</name>
<dbReference type="Proteomes" id="UP001375240">
    <property type="component" value="Unassembled WGS sequence"/>
</dbReference>